<protein>
    <recommendedName>
        <fullName evidence="3">DNA breaking-rejoining enzyme</fullName>
    </recommendedName>
</protein>
<dbReference type="InterPro" id="IPR011010">
    <property type="entry name" value="DNA_brk_join_enz"/>
</dbReference>
<dbReference type="PANTHER" id="PTHR34605">
    <property type="entry name" value="PHAGE_INTEGRASE DOMAIN-CONTAINING PROTEIN"/>
    <property type="match status" value="1"/>
</dbReference>
<dbReference type="OrthoDB" id="3163890at2759"/>
<organism evidence="2">
    <name type="scientific">Psilocybe cubensis</name>
    <name type="common">Psychedelic mushroom</name>
    <name type="synonym">Stropharia cubensis</name>
    <dbReference type="NCBI Taxonomy" id="181762"/>
    <lineage>
        <taxon>Eukaryota</taxon>
        <taxon>Fungi</taxon>
        <taxon>Dikarya</taxon>
        <taxon>Basidiomycota</taxon>
        <taxon>Agaricomycotina</taxon>
        <taxon>Agaricomycetes</taxon>
        <taxon>Agaricomycetidae</taxon>
        <taxon>Agaricales</taxon>
        <taxon>Agaricineae</taxon>
        <taxon>Strophariaceae</taxon>
        <taxon>Psilocybe</taxon>
    </lineage>
</organism>
<sequence>MFAPQPNSFLGLKNVLSTTHSGHGDYYNDLDIDADIEGEQETMPDLEATDGDIASKSPDSGGAAERLLLWKQIIASNAEGVTENTHREYIRLADACVKFLLAKQVIYAREEFLSSSPHCNSDEMIAAWIMNDTGLDGKPATGPRGTYTHAQKMRASMTYIFGRIYGLGSQPWKQARSEKGVVYMEGNPSISEKVSSYMVSLRRRKVQAGETTTSARAVSPEIMAKLYDFNHRPKYGEISNDASQPSINGNDIHQWGGPLCRKALQAIYTLAFICMLCVDEVLKIQTNRITFAEGKMILTLPFRKTHQFGEIKPFVLHILSDDEAYLCPVRAVSEWINASKINTGYLFRRMASGDRPVSNNSPMTSEQFLEMFRNNLLDIGVDFAPYGTHSF</sequence>
<dbReference type="GO" id="GO:0015074">
    <property type="term" value="P:DNA integration"/>
    <property type="evidence" value="ECO:0007669"/>
    <property type="project" value="InterPro"/>
</dbReference>
<evidence type="ECO:0000256" key="1">
    <source>
        <dbReference type="ARBA" id="ARBA00023172"/>
    </source>
</evidence>
<dbReference type="InterPro" id="IPR013762">
    <property type="entry name" value="Integrase-like_cat_sf"/>
</dbReference>
<dbReference type="PANTHER" id="PTHR34605:SF4">
    <property type="entry name" value="DNA ADENINE METHYLTRANSFERASE"/>
    <property type="match status" value="1"/>
</dbReference>
<keyword evidence="1" id="KW-0233">DNA recombination</keyword>
<reference evidence="2" key="1">
    <citation type="submission" date="2021-02" db="EMBL/GenBank/DDBJ databases">
        <title>Psilocybe cubensis genome.</title>
        <authorList>
            <person name="Mckernan K.J."/>
            <person name="Crawford S."/>
            <person name="Trippe A."/>
            <person name="Kane L.T."/>
            <person name="Mclaughlin S."/>
        </authorList>
    </citation>
    <scope>NUCLEOTIDE SEQUENCE [LARGE SCALE GENOMIC DNA]</scope>
    <source>
        <strain evidence="2">MGC-MH-2018</strain>
    </source>
</reference>
<dbReference type="EMBL" id="JAFIQS010000008">
    <property type="protein sequence ID" value="KAG5166425.1"/>
    <property type="molecule type" value="Genomic_DNA"/>
</dbReference>
<dbReference type="InterPro" id="IPR052925">
    <property type="entry name" value="Phage_Integrase-like_Recomb"/>
</dbReference>
<dbReference type="AlphaFoldDB" id="A0A8H7XVJ0"/>
<evidence type="ECO:0008006" key="3">
    <source>
        <dbReference type="Google" id="ProtNLM"/>
    </source>
</evidence>
<dbReference type="SUPFAM" id="SSF56349">
    <property type="entry name" value="DNA breaking-rejoining enzymes"/>
    <property type="match status" value="1"/>
</dbReference>
<evidence type="ECO:0000313" key="2">
    <source>
        <dbReference type="EMBL" id="KAG5166425.1"/>
    </source>
</evidence>
<comment type="caution">
    <text evidence="2">The sequence shown here is derived from an EMBL/GenBank/DDBJ whole genome shotgun (WGS) entry which is preliminary data.</text>
</comment>
<dbReference type="Gene3D" id="1.10.443.10">
    <property type="entry name" value="Intergrase catalytic core"/>
    <property type="match status" value="1"/>
</dbReference>
<name>A0A8H7XVJ0_PSICU</name>
<proteinExistence type="predicted"/>
<dbReference type="GO" id="GO:0003677">
    <property type="term" value="F:DNA binding"/>
    <property type="evidence" value="ECO:0007669"/>
    <property type="project" value="InterPro"/>
</dbReference>
<accession>A0A8H7XVJ0</accession>
<dbReference type="GO" id="GO:0006310">
    <property type="term" value="P:DNA recombination"/>
    <property type="evidence" value="ECO:0007669"/>
    <property type="project" value="UniProtKB-KW"/>
</dbReference>
<gene>
    <name evidence="2" type="ORF">JR316_008510</name>
</gene>